<dbReference type="SUPFAM" id="SSF53955">
    <property type="entry name" value="Lysozyme-like"/>
    <property type="match status" value="1"/>
</dbReference>
<dbReference type="InterPro" id="IPR023346">
    <property type="entry name" value="Lysozyme-like_dom_sf"/>
</dbReference>
<sequence length="130" mass="14651">MLLANATAPLVTSNQPVIEKTLEQIIIDEANLAGVDGRLAVKVAFCESTLRQFDKETGEPLRGVHNPQDVGLFQINERFHLEASQKLGYDIYSLEGNIDYAVYLMKKDGLRHWKFSQPCWSQEGETIAKK</sequence>
<evidence type="ECO:0000313" key="1">
    <source>
        <dbReference type="EMBL" id="OHA57404.1"/>
    </source>
</evidence>
<accession>A0A1G2QA26</accession>
<dbReference type="EMBL" id="MHTG01000014">
    <property type="protein sequence ID" value="OHA57404.1"/>
    <property type="molecule type" value="Genomic_DNA"/>
</dbReference>
<comment type="caution">
    <text evidence="1">The sequence shown here is derived from an EMBL/GenBank/DDBJ whole genome shotgun (WGS) entry which is preliminary data.</text>
</comment>
<evidence type="ECO:0000313" key="2">
    <source>
        <dbReference type="Proteomes" id="UP000176494"/>
    </source>
</evidence>
<protein>
    <recommendedName>
        <fullName evidence="3">Transglycosylase SLT domain-containing protein</fullName>
    </recommendedName>
</protein>
<reference evidence="1 2" key="1">
    <citation type="journal article" date="2016" name="Nat. Commun.">
        <title>Thousands of microbial genomes shed light on interconnected biogeochemical processes in an aquifer system.</title>
        <authorList>
            <person name="Anantharaman K."/>
            <person name="Brown C.T."/>
            <person name="Hug L.A."/>
            <person name="Sharon I."/>
            <person name="Castelle C.J."/>
            <person name="Probst A.J."/>
            <person name="Thomas B.C."/>
            <person name="Singh A."/>
            <person name="Wilkins M.J."/>
            <person name="Karaoz U."/>
            <person name="Brodie E.L."/>
            <person name="Williams K.H."/>
            <person name="Hubbard S.S."/>
            <person name="Banfield J.F."/>
        </authorList>
    </citation>
    <scope>NUCLEOTIDE SEQUENCE [LARGE SCALE GENOMIC DNA]</scope>
</reference>
<organism evidence="1 2">
    <name type="scientific">Candidatus Vogelbacteria bacterium GWA1_51_14</name>
    <dbReference type="NCBI Taxonomy" id="1802435"/>
    <lineage>
        <taxon>Bacteria</taxon>
        <taxon>Candidatus Vogeliibacteriota</taxon>
    </lineage>
</organism>
<evidence type="ECO:0008006" key="3">
    <source>
        <dbReference type="Google" id="ProtNLM"/>
    </source>
</evidence>
<proteinExistence type="predicted"/>
<dbReference type="Proteomes" id="UP000176494">
    <property type="component" value="Unassembled WGS sequence"/>
</dbReference>
<name>A0A1G2QA26_9BACT</name>
<gene>
    <name evidence="1" type="ORF">A2114_00675</name>
</gene>
<dbReference type="AlphaFoldDB" id="A0A1G2QA26"/>